<dbReference type="OrthoDB" id="3541280at2"/>
<dbReference type="Proteomes" id="UP000323410">
    <property type="component" value="Unassembled WGS sequence"/>
</dbReference>
<proteinExistence type="predicted"/>
<name>A0A5D0XPD0_9MICC</name>
<organism evidence="2 3">
    <name type="scientific">Arthrobacter echini</name>
    <dbReference type="NCBI Taxonomy" id="1529066"/>
    <lineage>
        <taxon>Bacteria</taxon>
        <taxon>Bacillati</taxon>
        <taxon>Actinomycetota</taxon>
        <taxon>Actinomycetes</taxon>
        <taxon>Micrococcales</taxon>
        <taxon>Micrococcaceae</taxon>
        <taxon>Arthrobacter</taxon>
    </lineage>
</organism>
<protein>
    <submittedName>
        <fullName evidence="2">YbdD/YjiX family protein</fullName>
    </submittedName>
</protein>
<feature type="region of interest" description="Disordered" evidence="1">
    <location>
        <begin position="39"/>
        <end position="69"/>
    </location>
</feature>
<evidence type="ECO:0000313" key="2">
    <source>
        <dbReference type="EMBL" id="TYC98392.1"/>
    </source>
</evidence>
<dbReference type="RefSeq" id="WP_148601290.1">
    <property type="nucleotide sequence ID" value="NZ_VSLD01000005.1"/>
</dbReference>
<keyword evidence="3" id="KW-1185">Reference proteome</keyword>
<comment type="caution">
    <text evidence="2">The sequence shown here is derived from an EMBL/GenBank/DDBJ whole genome shotgun (WGS) entry which is preliminary data.</text>
</comment>
<dbReference type="InterPro" id="IPR007423">
    <property type="entry name" value="Sel_put"/>
</dbReference>
<dbReference type="Pfam" id="PF04328">
    <property type="entry name" value="Sel_put"/>
    <property type="match status" value="1"/>
</dbReference>
<accession>A0A5D0XPD0</accession>
<dbReference type="EMBL" id="VSLD01000005">
    <property type="protein sequence ID" value="TYC98392.1"/>
    <property type="molecule type" value="Genomic_DNA"/>
</dbReference>
<evidence type="ECO:0000313" key="3">
    <source>
        <dbReference type="Proteomes" id="UP000323410"/>
    </source>
</evidence>
<reference evidence="2 3" key="1">
    <citation type="submission" date="2019-08" db="EMBL/GenBank/DDBJ databases">
        <title>Genone of Arthrobacter echini P9.</title>
        <authorList>
            <person name="Bowman J.P."/>
        </authorList>
    </citation>
    <scope>NUCLEOTIDE SEQUENCE [LARGE SCALE GENOMIC DNA]</scope>
    <source>
        <strain evidence="2 3">P9</strain>
    </source>
</reference>
<dbReference type="AlphaFoldDB" id="A0A5D0XPD0"/>
<evidence type="ECO:0000256" key="1">
    <source>
        <dbReference type="SAM" id="MobiDB-lite"/>
    </source>
</evidence>
<gene>
    <name evidence="2" type="ORF">FQ377_10840</name>
</gene>
<sequence>MTVPEVLHRARATARELAWIFKGVMGENAYQTYLDHHERTHTEGGPMTEREFWRDKTDRQEANPEGRCC</sequence>